<protein>
    <submittedName>
        <fullName evidence="4">Multimeric flavodoxin WrbA</fullName>
    </submittedName>
</protein>
<organism evidence="4 5">
    <name type="scientific">Methylomonas methanica</name>
    <dbReference type="NCBI Taxonomy" id="421"/>
    <lineage>
        <taxon>Bacteria</taxon>
        <taxon>Pseudomonadati</taxon>
        <taxon>Pseudomonadota</taxon>
        <taxon>Gammaproteobacteria</taxon>
        <taxon>Methylococcales</taxon>
        <taxon>Methylococcaceae</taxon>
        <taxon>Methylomonas</taxon>
    </lineage>
</organism>
<dbReference type="PANTHER" id="PTHR43278">
    <property type="entry name" value="NAD(P)H-DEPENDENT FMN-CONTAINING OXIDOREDUCTASE YWQN-RELATED"/>
    <property type="match status" value="1"/>
</dbReference>
<proteinExistence type="predicted"/>
<dbReference type="EMBL" id="SMCN01000041">
    <property type="protein sequence ID" value="TCV74176.1"/>
    <property type="molecule type" value="Genomic_DNA"/>
</dbReference>
<evidence type="ECO:0000313" key="5">
    <source>
        <dbReference type="Proteomes" id="UP000295649"/>
    </source>
</evidence>
<evidence type="ECO:0000313" key="4">
    <source>
        <dbReference type="EMBL" id="TCV74176.1"/>
    </source>
</evidence>
<feature type="non-terminal residue" evidence="4">
    <location>
        <position position="191"/>
    </location>
</feature>
<dbReference type="PANTHER" id="PTHR43278:SF4">
    <property type="entry name" value="NAD(P)H-DEPENDENT FMN-CONTAINING OXIDOREDUCTASE YWQN-RELATED"/>
    <property type="match status" value="1"/>
</dbReference>
<dbReference type="Gene3D" id="3.40.50.360">
    <property type="match status" value="1"/>
</dbReference>
<evidence type="ECO:0000259" key="3">
    <source>
        <dbReference type="Pfam" id="PF03358"/>
    </source>
</evidence>
<keyword evidence="1" id="KW-0285">Flavoprotein</keyword>
<dbReference type="SUPFAM" id="SSF52218">
    <property type="entry name" value="Flavoproteins"/>
    <property type="match status" value="1"/>
</dbReference>
<dbReference type="InterPro" id="IPR029039">
    <property type="entry name" value="Flavoprotein-like_sf"/>
</dbReference>
<keyword evidence="5" id="KW-1185">Reference proteome</keyword>
<sequence>MKAVHLSTLCLMHINPNQPVILLTSSRSNGNTFDLSRIVLPEDRAPLIDFSIHNIGCFSYSYANAGDDFLPLVEQLMPSPVWVIATPLHWYTMSAQAKTFFDRLSDLLSFRQSLGHQLRGKALAVISTGTTPSLPSAFNQPFELSCEYLGMNFLGSYYAQSGSRYFCRKIFSSVPAGKNRQKSRDRLCLRR</sequence>
<dbReference type="Proteomes" id="UP000295649">
    <property type="component" value="Unassembled WGS sequence"/>
</dbReference>
<evidence type="ECO:0000256" key="2">
    <source>
        <dbReference type="ARBA" id="ARBA00022643"/>
    </source>
</evidence>
<feature type="domain" description="NADPH-dependent FMN reductase-like" evidence="3">
    <location>
        <begin position="21"/>
        <end position="158"/>
    </location>
</feature>
<dbReference type="Pfam" id="PF03358">
    <property type="entry name" value="FMN_red"/>
    <property type="match status" value="1"/>
</dbReference>
<gene>
    <name evidence="4" type="ORF">EDE11_14118</name>
</gene>
<comment type="caution">
    <text evidence="4">The sequence shown here is derived from an EMBL/GenBank/DDBJ whole genome shotgun (WGS) entry which is preliminary data.</text>
</comment>
<keyword evidence="2" id="KW-0288">FMN</keyword>
<dbReference type="InterPro" id="IPR005025">
    <property type="entry name" value="FMN_Rdtase-like_dom"/>
</dbReference>
<evidence type="ECO:0000256" key="1">
    <source>
        <dbReference type="ARBA" id="ARBA00022630"/>
    </source>
</evidence>
<dbReference type="InterPro" id="IPR051796">
    <property type="entry name" value="ISF_SsuE-like"/>
</dbReference>
<name>A0ABY2CFK3_METMH</name>
<accession>A0ABY2CFK3</accession>
<reference evidence="4 5" key="1">
    <citation type="submission" date="2019-03" db="EMBL/GenBank/DDBJ databases">
        <title>Systems level insights into methane cycling in arid and semi-arid ecosystems.</title>
        <authorList>
            <person name="Kalyuzhnaya M."/>
        </authorList>
    </citation>
    <scope>NUCLEOTIDE SEQUENCE [LARGE SCALE GENOMIC DNA]</scope>
    <source>
        <strain evidence="4 5">S-1</strain>
    </source>
</reference>